<dbReference type="Proteomes" id="UP000193411">
    <property type="component" value="Unassembled WGS sequence"/>
</dbReference>
<evidence type="ECO:0000313" key="2">
    <source>
        <dbReference type="EMBL" id="ORZ33791.1"/>
    </source>
</evidence>
<feature type="compositionally biased region" description="Low complexity" evidence="1">
    <location>
        <begin position="37"/>
        <end position="54"/>
    </location>
</feature>
<name>A0A1Y2HIU1_9FUNG</name>
<protein>
    <submittedName>
        <fullName evidence="2">Uncharacterized protein</fullName>
    </submittedName>
</protein>
<dbReference type="EMBL" id="MCFL01000033">
    <property type="protein sequence ID" value="ORZ33791.1"/>
    <property type="molecule type" value="Genomic_DNA"/>
</dbReference>
<keyword evidence="3" id="KW-1185">Reference proteome</keyword>
<reference evidence="2 3" key="1">
    <citation type="submission" date="2016-07" db="EMBL/GenBank/DDBJ databases">
        <title>Pervasive Adenine N6-methylation of Active Genes in Fungi.</title>
        <authorList>
            <consortium name="DOE Joint Genome Institute"/>
            <person name="Mondo S.J."/>
            <person name="Dannebaum R.O."/>
            <person name="Kuo R.C."/>
            <person name="Labutti K."/>
            <person name="Haridas S."/>
            <person name="Kuo A."/>
            <person name="Salamov A."/>
            <person name="Ahrendt S.R."/>
            <person name="Lipzen A."/>
            <person name="Sullivan W."/>
            <person name="Andreopoulos W.B."/>
            <person name="Clum A."/>
            <person name="Lindquist E."/>
            <person name="Daum C."/>
            <person name="Ramamoorthy G.K."/>
            <person name="Gryganskyi A."/>
            <person name="Culley D."/>
            <person name="Magnuson J.K."/>
            <person name="James T.Y."/>
            <person name="O'Malley M.A."/>
            <person name="Stajich J.E."/>
            <person name="Spatafora J.W."/>
            <person name="Visel A."/>
            <person name="Grigoriev I.V."/>
        </authorList>
    </citation>
    <scope>NUCLEOTIDE SEQUENCE [LARGE SCALE GENOMIC DNA]</scope>
    <source>
        <strain evidence="2 3">PL171</strain>
    </source>
</reference>
<evidence type="ECO:0000313" key="3">
    <source>
        <dbReference type="Proteomes" id="UP000193411"/>
    </source>
</evidence>
<feature type="non-terminal residue" evidence="2">
    <location>
        <position position="229"/>
    </location>
</feature>
<dbReference type="AlphaFoldDB" id="A0A1Y2HIU1"/>
<sequence>MSASPGASPALDRADADLHLATGNRDSAIVQTPSPFTTSHDAGSDSASASASATIKDAGQDSVGSASATITALPVTLTTTTIVEEEQVSEHAVAASQAAHIALALVSEQDEESDVFDPSTSREHAAMAHIVATSESRQSPTQAPASLAAPVETPSGAAFVAAAAKTDDASSPSPQLTLTAAQLSAHISLLHHLNQAFTSLTHSTAAPLSPTVVAALEDRYFAWLALITT</sequence>
<evidence type="ECO:0000256" key="1">
    <source>
        <dbReference type="SAM" id="MobiDB-lite"/>
    </source>
</evidence>
<feature type="region of interest" description="Disordered" evidence="1">
    <location>
        <begin position="1"/>
        <end position="54"/>
    </location>
</feature>
<organism evidence="2 3">
    <name type="scientific">Catenaria anguillulae PL171</name>
    <dbReference type="NCBI Taxonomy" id="765915"/>
    <lineage>
        <taxon>Eukaryota</taxon>
        <taxon>Fungi</taxon>
        <taxon>Fungi incertae sedis</taxon>
        <taxon>Blastocladiomycota</taxon>
        <taxon>Blastocladiomycetes</taxon>
        <taxon>Blastocladiales</taxon>
        <taxon>Catenariaceae</taxon>
        <taxon>Catenaria</taxon>
    </lineage>
</organism>
<gene>
    <name evidence="2" type="ORF">BCR44DRAFT_52582</name>
</gene>
<accession>A0A1Y2HIU1</accession>
<comment type="caution">
    <text evidence="2">The sequence shown here is derived from an EMBL/GenBank/DDBJ whole genome shotgun (WGS) entry which is preliminary data.</text>
</comment>
<proteinExistence type="predicted"/>